<dbReference type="RefSeq" id="WP_179750290.1">
    <property type="nucleotide sequence ID" value="NZ_JACCBU010000001.1"/>
</dbReference>
<dbReference type="InterPro" id="IPR006311">
    <property type="entry name" value="TAT_signal"/>
</dbReference>
<gene>
    <name evidence="1" type="ORF">BKA15_001989</name>
</gene>
<dbReference type="AlphaFoldDB" id="A0A7Y9I602"/>
<dbReference type="PROSITE" id="PS51318">
    <property type="entry name" value="TAT"/>
    <property type="match status" value="1"/>
</dbReference>
<dbReference type="EMBL" id="JACCBU010000001">
    <property type="protein sequence ID" value="NYE70660.1"/>
    <property type="molecule type" value="Genomic_DNA"/>
</dbReference>
<evidence type="ECO:0000313" key="1">
    <source>
        <dbReference type="EMBL" id="NYE70660.1"/>
    </source>
</evidence>
<evidence type="ECO:0000313" key="2">
    <source>
        <dbReference type="Proteomes" id="UP000569914"/>
    </source>
</evidence>
<comment type="caution">
    <text evidence="1">The sequence shown here is derived from an EMBL/GenBank/DDBJ whole genome shotgun (WGS) entry which is preliminary data.</text>
</comment>
<organism evidence="1 2">
    <name type="scientific">Microlunatus parietis</name>
    <dbReference type="NCBI Taxonomy" id="682979"/>
    <lineage>
        <taxon>Bacteria</taxon>
        <taxon>Bacillati</taxon>
        <taxon>Actinomycetota</taxon>
        <taxon>Actinomycetes</taxon>
        <taxon>Propionibacteriales</taxon>
        <taxon>Propionibacteriaceae</taxon>
        <taxon>Microlunatus</taxon>
    </lineage>
</organism>
<protein>
    <recommendedName>
        <fullName evidence="3">Sugar lactone lactonase YvrE</fullName>
    </recommendedName>
</protein>
<evidence type="ECO:0008006" key="3">
    <source>
        <dbReference type="Google" id="ProtNLM"/>
    </source>
</evidence>
<proteinExistence type="predicted"/>
<dbReference type="SUPFAM" id="SSF63829">
    <property type="entry name" value="Calcium-dependent phosphotriesterase"/>
    <property type="match status" value="1"/>
</dbReference>
<keyword evidence="2" id="KW-1185">Reference proteome</keyword>
<accession>A0A7Y9I602</accession>
<name>A0A7Y9I602_9ACTN</name>
<dbReference type="Proteomes" id="UP000569914">
    <property type="component" value="Unassembled WGS sequence"/>
</dbReference>
<sequence length="317" mass="34057">MLTRRTLITGGLGAATAVALGAEPAQARSPRLPDEYVISGAPAFQPEGITGGPGGRFWVGSLTTGDVVVGDRRLRTMRPFAAGAAAGRDRALGLSWHRGRLWVTRPDGLDLYDLRGRLVQQVQVPDGTPSLNDLAFTREAVYVTDDANAVVHRAPLRAAGCGELRPWFVATDWHPEFQTGWWFLNGIVSTRDPELLLVSSQGLGSLIRLDPATGSAAFVDVEGAADGFFGPDGMRLSGRRLAAVLNYRAPAGRQGVYFVDLNRELTAGRQLPQVLDAGLDSPTTLELDRDRILVVNSQLDHAPGTPPYTVTAFPDPR</sequence>
<reference evidence="1 2" key="1">
    <citation type="submission" date="2020-07" db="EMBL/GenBank/DDBJ databases">
        <title>Sequencing the genomes of 1000 actinobacteria strains.</title>
        <authorList>
            <person name="Klenk H.-P."/>
        </authorList>
    </citation>
    <scope>NUCLEOTIDE SEQUENCE [LARGE SCALE GENOMIC DNA]</scope>
    <source>
        <strain evidence="1 2">DSM 22083</strain>
    </source>
</reference>